<dbReference type="Gene3D" id="1.10.238.10">
    <property type="entry name" value="EF-hand"/>
    <property type="match status" value="3"/>
</dbReference>
<reference evidence="2 3" key="1">
    <citation type="submission" date="2018-10" db="EMBL/GenBank/DDBJ databases">
        <title>Histidinibacterium lentulum gen. nov., sp. nov., a marine bacterium from the culture broth of Picochlorum sp. 122.</title>
        <authorList>
            <person name="Wang G."/>
        </authorList>
    </citation>
    <scope>NUCLEOTIDE SEQUENCE [LARGE SCALE GENOMIC DNA]</scope>
    <source>
        <strain evidence="2 3">B17</strain>
    </source>
</reference>
<dbReference type="EMBL" id="RDRB01000014">
    <property type="protein sequence ID" value="ROT95866.1"/>
    <property type="molecule type" value="Genomic_DNA"/>
</dbReference>
<evidence type="ECO:0000313" key="2">
    <source>
        <dbReference type="EMBL" id="ROT95866.1"/>
    </source>
</evidence>
<evidence type="ECO:0000313" key="3">
    <source>
        <dbReference type="Proteomes" id="UP000268016"/>
    </source>
</evidence>
<protein>
    <recommendedName>
        <fullName evidence="1">EF-hand domain-containing protein</fullName>
    </recommendedName>
</protein>
<dbReference type="InterPro" id="IPR011992">
    <property type="entry name" value="EF-hand-dom_pair"/>
</dbReference>
<sequence length="214" mass="22406">MPGLEVAGRNPRRHVARRTLRTFSPERDGMIPVLRSRVDFGGSAGALRVPSKGRTMTLKTHLMIAALAAAALTTPADAQGRGDLSGALSGFAELDADGDGVLSAEELRAPMAARFAAADTDGSGTLTAEELAAAIEARMVERGAQIAERMLARRDADGSGDLSLEELAGPRPAMFERLDTDGDGVISEEEFGALAERRGWRGIVGHGHHGGGRP</sequence>
<dbReference type="Pfam" id="PF13202">
    <property type="entry name" value="EF-hand_5"/>
    <property type="match status" value="3"/>
</dbReference>
<dbReference type="InterPro" id="IPR002048">
    <property type="entry name" value="EF_hand_dom"/>
</dbReference>
<dbReference type="Proteomes" id="UP000268016">
    <property type="component" value="Unassembled WGS sequence"/>
</dbReference>
<keyword evidence="3" id="KW-1185">Reference proteome</keyword>
<dbReference type="OrthoDB" id="5470953at2"/>
<feature type="domain" description="EF-hand" evidence="1">
    <location>
        <begin position="173"/>
        <end position="201"/>
    </location>
</feature>
<dbReference type="PROSITE" id="PS00018">
    <property type="entry name" value="EF_HAND_1"/>
    <property type="match status" value="2"/>
</dbReference>
<accession>A0A3N2QKZ7</accession>
<comment type="caution">
    <text evidence="2">The sequence shown here is derived from an EMBL/GenBank/DDBJ whole genome shotgun (WGS) entry which is preliminary data.</text>
</comment>
<dbReference type="GO" id="GO:0005509">
    <property type="term" value="F:calcium ion binding"/>
    <property type="evidence" value="ECO:0007669"/>
    <property type="project" value="InterPro"/>
</dbReference>
<feature type="domain" description="EF-hand" evidence="1">
    <location>
        <begin position="106"/>
        <end position="141"/>
    </location>
</feature>
<organism evidence="2 3">
    <name type="scientific">Histidinibacterium lentulum</name>
    <dbReference type="NCBI Taxonomy" id="2480588"/>
    <lineage>
        <taxon>Bacteria</taxon>
        <taxon>Pseudomonadati</taxon>
        <taxon>Pseudomonadota</taxon>
        <taxon>Alphaproteobacteria</taxon>
        <taxon>Rhodobacterales</taxon>
        <taxon>Paracoccaceae</taxon>
        <taxon>Histidinibacterium</taxon>
    </lineage>
</organism>
<gene>
    <name evidence="2" type="ORF">EAT49_19605</name>
</gene>
<dbReference type="InterPro" id="IPR018247">
    <property type="entry name" value="EF_Hand_1_Ca_BS"/>
</dbReference>
<dbReference type="CDD" id="cd00051">
    <property type="entry name" value="EFh"/>
    <property type="match status" value="1"/>
</dbReference>
<dbReference type="SMART" id="SM00054">
    <property type="entry name" value="EFh"/>
    <property type="match status" value="3"/>
</dbReference>
<proteinExistence type="predicted"/>
<dbReference type="SUPFAM" id="SSF47473">
    <property type="entry name" value="EF-hand"/>
    <property type="match status" value="1"/>
</dbReference>
<dbReference type="AlphaFoldDB" id="A0A3N2QKZ7"/>
<name>A0A3N2QKZ7_9RHOB</name>
<evidence type="ECO:0000259" key="1">
    <source>
        <dbReference type="PROSITE" id="PS50222"/>
    </source>
</evidence>
<dbReference type="PROSITE" id="PS50222">
    <property type="entry name" value="EF_HAND_2"/>
    <property type="match status" value="2"/>
</dbReference>